<dbReference type="EMBL" id="VSSQ01026483">
    <property type="protein sequence ID" value="MPM75224.1"/>
    <property type="molecule type" value="Genomic_DNA"/>
</dbReference>
<comment type="caution">
    <text evidence="1">The sequence shown here is derived from an EMBL/GenBank/DDBJ whole genome shotgun (WGS) entry which is preliminary data.</text>
</comment>
<gene>
    <name evidence="1" type="ORF">SDC9_122215</name>
</gene>
<dbReference type="AlphaFoldDB" id="A0A645CE79"/>
<protein>
    <recommendedName>
        <fullName evidence="2">Transglutaminase-like domain-containing protein</fullName>
    </recommendedName>
</protein>
<accession>A0A645CE79</accession>
<organism evidence="1">
    <name type="scientific">bioreactor metagenome</name>
    <dbReference type="NCBI Taxonomy" id="1076179"/>
    <lineage>
        <taxon>unclassified sequences</taxon>
        <taxon>metagenomes</taxon>
        <taxon>ecological metagenomes</taxon>
    </lineage>
</organism>
<evidence type="ECO:0008006" key="2">
    <source>
        <dbReference type="Google" id="ProtNLM"/>
    </source>
</evidence>
<evidence type="ECO:0000313" key="1">
    <source>
        <dbReference type="EMBL" id="MPM75224.1"/>
    </source>
</evidence>
<sequence>MTQEQNNIKICEEVVEDYYNNHKYMLNTYDCDNMAQDVWNILQSKGIPAQIVVGNLELNEKDIKYNYEKSNHAWVIAYPSNNGGIALECTGGFVSYDSKYFYGIWFDDPQELRDYDKIYTDYVNKYNEYQASIDYYNKLVEKFNEQDGYTQQYMASGMTVAKNDVEFKEKEFDKARYRLEEANENLKPYN</sequence>
<reference evidence="1" key="1">
    <citation type="submission" date="2019-08" db="EMBL/GenBank/DDBJ databases">
        <authorList>
            <person name="Kucharzyk K."/>
            <person name="Murdoch R.W."/>
            <person name="Higgins S."/>
            <person name="Loffler F."/>
        </authorList>
    </citation>
    <scope>NUCLEOTIDE SEQUENCE</scope>
</reference>
<name>A0A645CE79_9ZZZZ</name>
<proteinExistence type="predicted"/>